<accession>A0AAW0Z1D4</accession>
<dbReference type="AlphaFoldDB" id="A0AAW0Z1D4"/>
<dbReference type="Proteomes" id="UP001388673">
    <property type="component" value="Unassembled WGS sequence"/>
</dbReference>
<comment type="subcellular location">
    <subcellularLocation>
        <location evidence="1">Endoplasmic reticulum membrane</location>
        <topology evidence="1">Single-pass type IV membrane protein</topology>
    </subcellularLocation>
</comment>
<evidence type="ECO:0000256" key="5">
    <source>
        <dbReference type="ARBA" id="ARBA00022892"/>
    </source>
</evidence>
<keyword evidence="15" id="KW-1185">Reference proteome</keyword>
<evidence type="ECO:0000256" key="6">
    <source>
        <dbReference type="ARBA" id="ARBA00022989"/>
    </source>
</evidence>
<keyword evidence="5" id="KW-0931">ER-Golgi transport</keyword>
<comment type="similarity">
    <text evidence="9">Belongs to the SEC20 family.</text>
</comment>
<protein>
    <recommendedName>
        <fullName evidence="13">Sec20 C-terminal domain-containing protein</fullName>
    </recommendedName>
</protein>
<evidence type="ECO:0000256" key="10">
    <source>
        <dbReference type="SAM" id="Coils"/>
    </source>
</evidence>
<dbReference type="GO" id="GO:0006890">
    <property type="term" value="P:retrograde vesicle-mediated transport, Golgi to endoplasmic reticulum"/>
    <property type="evidence" value="ECO:0007669"/>
    <property type="project" value="InterPro"/>
</dbReference>
<evidence type="ECO:0000256" key="8">
    <source>
        <dbReference type="ARBA" id="ARBA00023136"/>
    </source>
</evidence>
<dbReference type="InterPro" id="IPR005606">
    <property type="entry name" value="Sec20"/>
</dbReference>
<evidence type="ECO:0000256" key="9">
    <source>
        <dbReference type="ARBA" id="ARBA00037934"/>
    </source>
</evidence>
<feature type="domain" description="Sec20 C-terminal" evidence="13">
    <location>
        <begin position="169"/>
        <end position="259"/>
    </location>
</feature>
<evidence type="ECO:0000256" key="7">
    <source>
        <dbReference type="ARBA" id="ARBA00023054"/>
    </source>
</evidence>
<dbReference type="KEGG" id="kne:92180820"/>
<name>A0AAW0Z1D4_9TREE</name>
<dbReference type="RefSeq" id="XP_066803061.1">
    <property type="nucleotide sequence ID" value="XM_066946669.1"/>
</dbReference>
<evidence type="ECO:0000256" key="11">
    <source>
        <dbReference type="SAM" id="MobiDB-lite"/>
    </source>
</evidence>
<dbReference type="GeneID" id="92180820"/>
<evidence type="ECO:0000256" key="1">
    <source>
        <dbReference type="ARBA" id="ARBA00004163"/>
    </source>
</evidence>
<dbReference type="InterPro" id="IPR056173">
    <property type="entry name" value="Sec20_C"/>
</dbReference>
<evidence type="ECO:0000256" key="3">
    <source>
        <dbReference type="ARBA" id="ARBA00022692"/>
    </source>
</evidence>
<keyword evidence="8 12" id="KW-0472">Membrane</keyword>
<feature type="region of interest" description="Disordered" evidence="11">
    <location>
        <begin position="295"/>
        <end position="378"/>
    </location>
</feature>
<evidence type="ECO:0000256" key="2">
    <source>
        <dbReference type="ARBA" id="ARBA00022448"/>
    </source>
</evidence>
<proteinExistence type="inferred from homology"/>
<sequence>MPPTPSSSTMTNVQPILSSLPRRLADLQTFQLPRLKSCLGPPDLHRELADEMRGDLESVRYNLEAARELSESLSKSEKQDVVSRLDQLDREYQDLRRAYRSATLSSKRAMNAKRSRVHELASASKNYELDESRLAVASGSGTDETGGNKGKARSAAEFGMGGDDELQTKTNEVTTALRRTTALMQTELERSVLSVQMLESSSQTLRSTQSLYDRYGSLLSTSTKLVRTLEKADTLDRILILSALLFFLLVVGFIVKRRVIDRTVGVVVGGVGRGLGWYLWSSGRLINLVLGRGRGRGQGAKDKNMNKIKGPGVDETEMGSDETRVQGALPPLPESSIGQDSAIDPSSQSSSSDLEGVVGDPDPAPADTPYIERGMEPMGKLKGGKVEIIVSDDSERMVPQWVEDTERADIELVEGVIGGNVERTRDEL</sequence>
<keyword evidence="6 12" id="KW-1133">Transmembrane helix</keyword>
<feature type="transmembrane region" description="Helical" evidence="12">
    <location>
        <begin position="238"/>
        <end position="255"/>
    </location>
</feature>
<keyword evidence="4" id="KW-0256">Endoplasmic reticulum</keyword>
<dbReference type="EMBL" id="JBCAWK010000006">
    <property type="protein sequence ID" value="KAK8854823.1"/>
    <property type="molecule type" value="Genomic_DNA"/>
</dbReference>
<dbReference type="GO" id="GO:0005789">
    <property type="term" value="C:endoplasmic reticulum membrane"/>
    <property type="evidence" value="ECO:0007669"/>
    <property type="project" value="UniProtKB-SubCell"/>
</dbReference>
<keyword evidence="7 10" id="KW-0175">Coiled coil</keyword>
<dbReference type="PANTHER" id="PTHR12825">
    <property type="entry name" value="BNIP1-RELATED"/>
    <property type="match status" value="1"/>
</dbReference>
<dbReference type="GO" id="GO:0005484">
    <property type="term" value="F:SNAP receptor activity"/>
    <property type="evidence" value="ECO:0007669"/>
    <property type="project" value="InterPro"/>
</dbReference>
<dbReference type="PANTHER" id="PTHR12825:SF0">
    <property type="entry name" value="VESICLE TRANSPORT PROTEIN SEC20"/>
    <property type="match status" value="1"/>
</dbReference>
<reference evidence="14 15" key="1">
    <citation type="journal article" date="2024" name="bioRxiv">
        <title>Comparative genomics of Cryptococcus and Kwoniella reveals pathogenesis evolution and contrasting karyotype dynamics via intercentromeric recombination or chromosome fusion.</title>
        <authorList>
            <person name="Coelho M.A."/>
            <person name="David-Palma M."/>
            <person name="Shea T."/>
            <person name="Bowers K."/>
            <person name="McGinley-Smith S."/>
            <person name="Mohammad A.W."/>
            <person name="Gnirke A."/>
            <person name="Yurkov A.M."/>
            <person name="Nowrousian M."/>
            <person name="Sun S."/>
            <person name="Cuomo C.A."/>
            <person name="Heitman J."/>
        </authorList>
    </citation>
    <scope>NUCLEOTIDE SEQUENCE [LARGE SCALE GENOMIC DNA]</scope>
    <source>
        <strain evidence="14 15">CBS 13917</strain>
    </source>
</reference>
<evidence type="ECO:0000256" key="12">
    <source>
        <dbReference type="SAM" id="Phobius"/>
    </source>
</evidence>
<feature type="region of interest" description="Disordered" evidence="11">
    <location>
        <begin position="137"/>
        <end position="165"/>
    </location>
</feature>
<feature type="compositionally biased region" description="Low complexity" evidence="11">
    <location>
        <begin position="340"/>
        <end position="353"/>
    </location>
</feature>
<feature type="coiled-coil region" evidence="10">
    <location>
        <begin position="78"/>
        <end position="105"/>
    </location>
</feature>
<evidence type="ECO:0000313" key="15">
    <source>
        <dbReference type="Proteomes" id="UP001388673"/>
    </source>
</evidence>
<comment type="caution">
    <text evidence="14">The sequence shown here is derived from an EMBL/GenBank/DDBJ whole genome shotgun (WGS) entry which is preliminary data.</text>
</comment>
<keyword evidence="2" id="KW-0813">Transport</keyword>
<evidence type="ECO:0000256" key="4">
    <source>
        <dbReference type="ARBA" id="ARBA00022824"/>
    </source>
</evidence>
<evidence type="ECO:0000313" key="14">
    <source>
        <dbReference type="EMBL" id="KAK8854823.1"/>
    </source>
</evidence>
<evidence type="ECO:0000259" key="13">
    <source>
        <dbReference type="Pfam" id="PF03908"/>
    </source>
</evidence>
<gene>
    <name evidence="14" type="ORF">IAR55_003562</name>
</gene>
<keyword evidence="3 12" id="KW-0812">Transmembrane</keyword>
<dbReference type="Pfam" id="PF03908">
    <property type="entry name" value="Sec20"/>
    <property type="match status" value="1"/>
</dbReference>
<organism evidence="14 15">
    <name type="scientific">Kwoniella newhampshirensis</name>
    <dbReference type="NCBI Taxonomy" id="1651941"/>
    <lineage>
        <taxon>Eukaryota</taxon>
        <taxon>Fungi</taxon>
        <taxon>Dikarya</taxon>
        <taxon>Basidiomycota</taxon>
        <taxon>Agaricomycotina</taxon>
        <taxon>Tremellomycetes</taxon>
        <taxon>Tremellales</taxon>
        <taxon>Cryptococcaceae</taxon>
        <taxon>Kwoniella</taxon>
    </lineage>
</organism>
<dbReference type="GO" id="GO:0031201">
    <property type="term" value="C:SNARE complex"/>
    <property type="evidence" value="ECO:0007669"/>
    <property type="project" value="TreeGrafter"/>
</dbReference>